<feature type="region of interest" description="Disordered" evidence="1">
    <location>
        <begin position="38"/>
        <end position="67"/>
    </location>
</feature>
<gene>
    <name evidence="3" type="ORF">EFP84_01820</name>
</gene>
<feature type="chain" id="PRO_5041903724" evidence="2">
    <location>
        <begin position="24"/>
        <end position="134"/>
    </location>
</feature>
<evidence type="ECO:0000256" key="2">
    <source>
        <dbReference type="SAM" id="SignalP"/>
    </source>
</evidence>
<accession>A0AAD0UKB1</accession>
<dbReference type="RefSeq" id="WP_123179021.1">
    <property type="nucleotide sequence ID" value="NZ_CP033614.1"/>
</dbReference>
<feature type="signal peptide" evidence="2">
    <location>
        <begin position="1"/>
        <end position="23"/>
    </location>
</feature>
<protein>
    <submittedName>
        <fullName evidence="3">Uncharacterized protein</fullName>
    </submittedName>
</protein>
<organism evidence="3 4">
    <name type="scientific">Leptospira kmetyi</name>
    <dbReference type="NCBI Taxonomy" id="408139"/>
    <lineage>
        <taxon>Bacteria</taxon>
        <taxon>Pseudomonadati</taxon>
        <taxon>Spirochaetota</taxon>
        <taxon>Spirochaetia</taxon>
        <taxon>Leptospirales</taxon>
        <taxon>Leptospiraceae</taxon>
        <taxon>Leptospira</taxon>
    </lineage>
</organism>
<evidence type="ECO:0000313" key="3">
    <source>
        <dbReference type="EMBL" id="AYV54365.1"/>
    </source>
</evidence>
<sequence length="134" mass="14319">MSLIKKGSGAVVVLAIASSFFCASLNDIVGVCPMTSGVSEADSSVPPCHGENGDSSNESSSPCCSSEIADGISQPEFRVESESWFQFQVFAVLFSFPIEFVLEPIKQISFFHSNSGLYGPNSKNSHSILQVFLI</sequence>
<evidence type="ECO:0000313" key="4">
    <source>
        <dbReference type="Proteomes" id="UP000276407"/>
    </source>
</evidence>
<dbReference type="AlphaFoldDB" id="A0AAD0UKB1"/>
<keyword evidence="2" id="KW-0732">Signal</keyword>
<name>A0AAD0UKB1_9LEPT</name>
<dbReference type="EMBL" id="CP033614">
    <property type="protein sequence ID" value="AYV54365.1"/>
    <property type="molecule type" value="Genomic_DNA"/>
</dbReference>
<feature type="compositionally biased region" description="Low complexity" evidence="1">
    <location>
        <begin position="55"/>
        <end position="67"/>
    </location>
</feature>
<evidence type="ECO:0000256" key="1">
    <source>
        <dbReference type="SAM" id="MobiDB-lite"/>
    </source>
</evidence>
<dbReference type="KEGG" id="lkm:EFP84_01820"/>
<reference evidence="3 4" key="1">
    <citation type="submission" date="2018-11" db="EMBL/GenBank/DDBJ databases">
        <title>Complete genome sequence of Leptospira kmetyi isolate LS 001/16 from soil sample associated with a leptospirosis patient in Kelantan.</title>
        <authorList>
            <person name="Muhammad Yusoff F."/>
            <person name="Muhammad Yusoff S."/>
            <person name="Ahmad M.N."/>
            <person name="Yusof N.Y."/>
            <person name="Aziah I."/>
        </authorList>
    </citation>
    <scope>NUCLEOTIDE SEQUENCE [LARGE SCALE GENOMIC DNA]</scope>
    <source>
        <strain evidence="3 4">LS 001/16</strain>
    </source>
</reference>
<proteinExistence type="predicted"/>
<dbReference type="Proteomes" id="UP000276407">
    <property type="component" value="Chromosome 1"/>
</dbReference>